<evidence type="ECO:0000313" key="3">
    <source>
        <dbReference type="Proteomes" id="UP000241440"/>
    </source>
</evidence>
<feature type="compositionally biased region" description="Polar residues" evidence="1">
    <location>
        <begin position="559"/>
        <end position="575"/>
    </location>
</feature>
<dbReference type="RefSeq" id="WP_045083200.1">
    <property type="nucleotide sequence ID" value="NZ_JZSS01000010.1"/>
</dbReference>
<feature type="region of interest" description="Disordered" evidence="1">
    <location>
        <begin position="461"/>
        <end position="481"/>
    </location>
</feature>
<accession>A0A855SGY7</accession>
<dbReference type="AlphaFoldDB" id="A0A855SGY7"/>
<comment type="caution">
    <text evidence="2">The sequence shown here is derived from an EMBL/GenBank/DDBJ whole genome shotgun (WGS) entry which is preliminary data.</text>
</comment>
<sequence>MNVFYRLIQKIIFICIALVSVHAIALTESGVVIKNQAGATYIDSADIQRSTTSNMVETIVQSVSGVSLIDSQSKRVAPDGVVTFNHLLTNVGNDTDTFKLSYAFASSAIIESVLIYPDVDNDGVKDAGSSPIASDTVLQAMAPDEVYSFILEVDMSNSASDGDVVTVDITAESQNNVVDGITVVSGGSSTATNQDTITVSLLPIINATKNMSEDLGASPSASPFTVSLVYENVGVSDMPVASDIAAVQANPTLSSHYNIILEDVLPAGMSFADDKVRWTIDGTEIEFVVNDGTSNLSVHGSYAGFFEYTNGGQGIKAQIIGLVSAKKAKIDFDVVIDSNVLAQTLFNQATLEYMSDPASPSDPMLEEQTNKVPYDVIAQYSVVANNGGCDGSGGNCNAEDDSAIDTVRVDSASQGERVSFTNFIWNHGNDEDIFNITIEAGNTFPAGTTFFLYKSDGVTPLLDTDNDDKPDTGPIPGKNDTCKSYQVEGSTAETGIKACGVKVVLVATLPASVTSGSDFQVVKKATSSSDTSKFNVVTDELGSIVGNTVDITNDEPLKNSENPSSSCEDTSSNCGVGQGPEASPVRTVSVIPGNVAKFDLYVTNTSNVADSYTLSFSDAVTGADPNTFVASSLPTGWGVTFKDGADGSVITSIPVLGPQKSKHVIAEVSVPEDATSPLSIFFKVISPTSGATDMKHDRVGLTFDGSSCLSIDTGTEGRMFSGGHITYKHRITNLSYEEKTDISLTASNAPSGLASVMLFEDTNSNGELDENDVQIVAPIASLAAQADYIFFSRVQLNSGIAEGLKVSTTIEAQAACGNASLVDLTYVTDTIMNIIKEQALDSNCDGTEEGTFTLNTFDVQPNECIIYRLTSTNIGIKDAHNVRFKDEVPLYTKHRIIGSLPSISNGTPITISEGHQGDIIIDANSVATGESVVLLFAVQVDD</sequence>
<dbReference type="GeneID" id="61228842"/>
<gene>
    <name evidence="2" type="ORF">C0W41_10660</name>
</gene>
<feature type="region of interest" description="Disordered" evidence="1">
    <location>
        <begin position="552"/>
        <end position="583"/>
    </location>
</feature>
<evidence type="ECO:0008006" key="4">
    <source>
        <dbReference type="Google" id="ProtNLM"/>
    </source>
</evidence>
<dbReference type="EMBL" id="PYOY01000004">
    <property type="protein sequence ID" value="PSX07696.1"/>
    <property type="molecule type" value="Genomic_DNA"/>
</dbReference>
<dbReference type="Gene3D" id="2.60.40.740">
    <property type="match status" value="1"/>
</dbReference>
<proteinExistence type="predicted"/>
<reference evidence="2 3" key="1">
    <citation type="submission" date="2018-01" db="EMBL/GenBank/DDBJ databases">
        <title>Whole genome sequencing of Histamine producing bacteria.</title>
        <authorList>
            <person name="Butler K."/>
        </authorList>
    </citation>
    <scope>NUCLEOTIDE SEQUENCE [LARGE SCALE GENOMIC DNA]</scope>
    <source>
        <strain evidence="2 3">A2-1</strain>
    </source>
</reference>
<dbReference type="Proteomes" id="UP000241440">
    <property type="component" value="Unassembled WGS sequence"/>
</dbReference>
<protein>
    <recommendedName>
        <fullName evidence="4">DUF11 domain-containing protein</fullName>
    </recommendedName>
</protein>
<evidence type="ECO:0000313" key="2">
    <source>
        <dbReference type="EMBL" id="PSX07696.1"/>
    </source>
</evidence>
<name>A0A855SGY7_PHOAN</name>
<organism evidence="2 3">
    <name type="scientific">Photobacterium angustum</name>
    <dbReference type="NCBI Taxonomy" id="661"/>
    <lineage>
        <taxon>Bacteria</taxon>
        <taxon>Pseudomonadati</taxon>
        <taxon>Pseudomonadota</taxon>
        <taxon>Gammaproteobacteria</taxon>
        <taxon>Vibrionales</taxon>
        <taxon>Vibrionaceae</taxon>
        <taxon>Photobacterium</taxon>
    </lineage>
</organism>
<evidence type="ECO:0000256" key="1">
    <source>
        <dbReference type="SAM" id="MobiDB-lite"/>
    </source>
</evidence>